<keyword evidence="5" id="KW-0862">Zinc</keyword>
<dbReference type="PROSITE" id="PS00028">
    <property type="entry name" value="ZINC_FINGER_C2H2_1"/>
    <property type="match status" value="2"/>
</dbReference>
<dbReference type="SMART" id="SM00355">
    <property type="entry name" value="ZnF_C2H2"/>
    <property type="match status" value="3"/>
</dbReference>
<keyword evidence="6" id="KW-0238">DNA-binding</keyword>
<dbReference type="Gene3D" id="3.30.160.60">
    <property type="entry name" value="Classic Zinc Finger"/>
    <property type="match status" value="3"/>
</dbReference>
<proteinExistence type="predicted"/>
<dbReference type="GO" id="GO:0000978">
    <property type="term" value="F:RNA polymerase II cis-regulatory region sequence-specific DNA binding"/>
    <property type="evidence" value="ECO:0007669"/>
    <property type="project" value="TreeGrafter"/>
</dbReference>
<dbReference type="OrthoDB" id="6353315at2759"/>
<dbReference type="InterPro" id="IPR050589">
    <property type="entry name" value="Ikaros_C2H2-ZF"/>
</dbReference>
<evidence type="ECO:0000256" key="7">
    <source>
        <dbReference type="ARBA" id="ARBA00023242"/>
    </source>
</evidence>
<dbReference type="FunFam" id="3.30.160.60:FF:000634">
    <property type="entry name" value="Zinc finger X-chromosomal protein"/>
    <property type="match status" value="1"/>
</dbReference>
<dbReference type="PANTHER" id="PTHR24404">
    <property type="entry name" value="ZINC FINGER PROTEIN"/>
    <property type="match status" value="1"/>
</dbReference>
<evidence type="ECO:0000256" key="5">
    <source>
        <dbReference type="ARBA" id="ARBA00022833"/>
    </source>
</evidence>
<evidence type="ECO:0000256" key="2">
    <source>
        <dbReference type="ARBA" id="ARBA00022723"/>
    </source>
</evidence>
<dbReference type="InterPro" id="IPR036236">
    <property type="entry name" value="Znf_C2H2_sf"/>
</dbReference>
<accession>A0A7R8ZU35</accession>
<evidence type="ECO:0000256" key="4">
    <source>
        <dbReference type="ARBA" id="ARBA00022771"/>
    </source>
</evidence>
<sequence>MESPAAESSSSSSSSSLLLQAPLVGLGSSSCLLFPLTLALVLSVPPPSAALCWLFVVVVRVSDQKDPEAKLLRYPLLLREIPTQVSSTPGQPLGWPRVDQTSAGCVGLLLSRKLGPSLWLRYSLLTIQLVLDLLPRVPLLISAPYRHCRHGVVIPSSSTSTSTTSNCITVSAVHFFPKTSLIVHERIHTGTRPYVCFICPTKPRFIQISALLSHKLSHTTEMRFECPVCQKRFKRKLSLKQHMVMHGGEKAFECELCGKKFKREGNLNQHKITHSGDKAFECSASSFAARNDFGEMWNKNEEEISRGRIHGSGNPFTTPGPLHPSSRTFRFRTRAFRTRIFHSRAFHSSAFHSSAFHSSVFLSCAFHSRSRRSNTLCFRTRCLCVLAPALVPLMPLHLSPL</sequence>
<dbReference type="GO" id="GO:0003700">
    <property type="term" value="F:DNA-binding transcription factor activity"/>
    <property type="evidence" value="ECO:0007669"/>
    <property type="project" value="TreeGrafter"/>
</dbReference>
<reference evidence="8" key="1">
    <citation type="submission" date="2020-11" db="EMBL/GenBank/DDBJ databases">
        <authorList>
            <person name="Tran Van P."/>
        </authorList>
    </citation>
    <scope>NUCLEOTIDE SEQUENCE</scope>
</reference>
<dbReference type="FunFam" id="3.30.160.60:FF:000145">
    <property type="entry name" value="Zinc finger protein 574"/>
    <property type="match status" value="1"/>
</dbReference>
<dbReference type="AlphaFoldDB" id="A0A7R8ZU35"/>
<keyword evidence="7" id="KW-0539">Nucleus</keyword>
<evidence type="ECO:0000313" key="8">
    <source>
        <dbReference type="EMBL" id="CAD7231846.1"/>
    </source>
</evidence>
<name>A0A7R8ZU35_9CRUS</name>
<dbReference type="PANTHER" id="PTHR24404:SF114">
    <property type="entry name" value="KLUMPFUSS, ISOFORM B-RELATED"/>
    <property type="match status" value="1"/>
</dbReference>
<comment type="subcellular location">
    <subcellularLocation>
        <location evidence="1">Nucleus</location>
    </subcellularLocation>
</comment>
<dbReference type="Pfam" id="PF00096">
    <property type="entry name" value="zf-C2H2"/>
    <property type="match status" value="2"/>
</dbReference>
<keyword evidence="3" id="KW-0677">Repeat</keyword>
<dbReference type="EMBL" id="OB663938">
    <property type="protein sequence ID" value="CAD7231846.1"/>
    <property type="molecule type" value="Genomic_DNA"/>
</dbReference>
<dbReference type="GO" id="GO:0005634">
    <property type="term" value="C:nucleus"/>
    <property type="evidence" value="ECO:0007669"/>
    <property type="project" value="UniProtKB-SubCell"/>
</dbReference>
<dbReference type="InterPro" id="IPR013087">
    <property type="entry name" value="Znf_C2H2_type"/>
</dbReference>
<gene>
    <name evidence="8" type="ORF">CTOB1V02_LOCUS9689</name>
</gene>
<dbReference type="SUPFAM" id="SSF57667">
    <property type="entry name" value="beta-beta-alpha zinc fingers"/>
    <property type="match status" value="2"/>
</dbReference>
<dbReference type="GO" id="GO:0006357">
    <property type="term" value="P:regulation of transcription by RNA polymerase II"/>
    <property type="evidence" value="ECO:0007669"/>
    <property type="project" value="TreeGrafter"/>
</dbReference>
<organism evidence="8">
    <name type="scientific">Cyprideis torosa</name>
    <dbReference type="NCBI Taxonomy" id="163714"/>
    <lineage>
        <taxon>Eukaryota</taxon>
        <taxon>Metazoa</taxon>
        <taxon>Ecdysozoa</taxon>
        <taxon>Arthropoda</taxon>
        <taxon>Crustacea</taxon>
        <taxon>Oligostraca</taxon>
        <taxon>Ostracoda</taxon>
        <taxon>Podocopa</taxon>
        <taxon>Podocopida</taxon>
        <taxon>Cytherocopina</taxon>
        <taxon>Cytheroidea</taxon>
        <taxon>Cytherideidae</taxon>
        <taxon>Cyprideis</taxon>
    </lineage>
</organism>
<evidence type="ECO:0000256" key="3">
    <source>
        <dbReference type="ARBA" id="ARBA00022737"/>
    </source>
</evidence>
<protein>
    <submittedName>
        <fullName evidence="8">Uncharacterized protein</fullName>
    </submittedName>
</protein>
<keyword evidence="2" id="KW-0479">Metal-binding</keyword>
<dbReference type="PROSITE" id="PS50157">
    <property type="entry name" value="ZINC_FINGER_C2H2_2"/>
    <property type="match status" value="3"/>
</dbReference>
<evidence type="ECO:0000256" key="1">
    <source>
        <dbReference type="ARBA" id="ARBA00004123"/>
    </source>
</evidence>
<evidence type="ECO:0000256" key="6">
    <source>
        <dbReference type="ARBA" id="ARBA00023125"/>
    </source>
</evidence>
<keyword evidence="4" id="KW-0863">Zinc-finger</keyword>
<dbReference type="GO" id="GO:0008270">
    <property type="term" value="F:zinc ion binding"/>
    <property type="evidence" value="ECO:0007669"/>
    <property type="project" value="UniProtKB-KW"/>
</dbReference>